<keyword evidence="2" id="KW-1185">Reference proteome</keyword>
<reference evidence="2" key="1">
    <citation type="submission" date="2016-10" db="EMBL/GenBank/DDBJ databases">
        <authorList>
            <person name="Jeantristanb JTB J.-T."/>
            <person name="Ricardo R."/>
        </authorList>
    </citation>
    <scope>NUCLEOTIDE SEQUENCE [LARGE SCALE GENOMIC DNA]</scope>
</reference>
<dbReference type="Proteomes" id="UP000249723">
    <property type="component" value="Unassembled WGS sequence"/>
</dbReference>
<dbReference type="OrthoDB" id="3366231at2759"/>
<sequence>MEKPSLFIKVTCKPEWPEIKAAPLGPNDKACTDRPPDLIARVPLKAKSGNKRRAGSVMNGESFLCCSPYCFYLFNLC</sequence>
<organism evidence="1 2">
    <name type="scientific">Microbotryum saponariae</name>
    <dbReference type="NCBI Taxonomy" id="289078"/>
    <lineage>
        <taxon>Eukaryota</taxon>
        <taxon>Fungi</taxon>
        <taxon>Dikarya</taxon>
        <taxon>Basidiomycota</taxon>
        <taxon>Pucciniomycotina</taxon>
        <taxon>Microbotryomycetes</taxon>
        <taxon>Microbotryales</taxon>
        <taxon>Microbotryaceae</taxon>
        <taxon>Microbotryum</taxon>
    </lineage>
</organism>
<gene>
    <name evidence="1" type="ORF">BZ3500_MVSOF-1268-A1-R1_CHR10-1G02534</name>
</gene>
<dbReference type="EMBL" id="FMWP01000116">
    <property type="protein sequence ID" value="SDA01242.1"/>
    <property type="molecule type" value="Genomic_DNA"/>
</dbReference>
<proteinExistence type="predicted"/>
<evidence type="ECO:0000313" key="2">
    <source>
        <dbReference type="Proteomes" id="UP000249723"/>
    </source>
</evidence>
<dbReference type="STRING" id="289078.A0A2X0M287"/>
<protein>
    <submittedName>
        <fullName evidence="1">BZ3500_MvSof-1268-A1-R1_Chr10-1g02534 protein</fullName>
    </submittedName>
</protein>
<accession>A0A2X0M287</accession>
<name>A0A2X0M287_9BASI</name>
<dbReference type="AlphaFoldDB" id="A0A2X0M287"/>
<evidence type="ECO:0000313" key="1">
    <source>
        <dbReference type="EMBL" id="SDA01242.1"/>
    </source>
</evidence>